<feature type="transmembrane region" description="Helical" evidence="1">
    <location>
        <begin position="36"/>
        <end position="56"/>
    </location>
</feature>
<sequence>MTSNDLQNLLNSTAVLGAFLLAGLFLRAKIPFFRRLLVPASVLGGVVGLLLGPQILGRSGIMLYDDEWVNIWSLLHSILMTPIFASLPLCNFKEKGEKKKLDKRHACTVFMEAGLGGACFAIQMLLGVGLALLISLADSSLYPYTNFGCEMPFGFNGGHALAGLLGGLLMENGRDYWMAAQSVASTYSTIGLLGGLIFGIFLINRAIRRGETMVVKQSAALDKVITYGFTTDISAQGSLGRETTHNSAINAVTVHVALLLIVSYLGCLLNTTFTALGLEYLSALPGYIWAMMIAYPVNWILNQLNLGWLFDSRIKGSVVAVCTDIAIVAAMASMDLMAVALYLLPIFLISAISFVVTYYMTIGIFRVFMSGNYPFERAIVFYGMNTGVSATGIALLRIIDPDFSSPAMEDFSLANAFMSIKDVVFVPVYLTLIAVGTPFQLMGWAVLEIAVMYAVAVAAKLIDNREKKQLSQAK</sequence>
<reference evidence="2" key="2">
    <citation type="submission" date="2021-04" db="EMBL/GenBank/DDBJ databases">
        <authorList>
            <person name="Gilroy R."/>
        </authorList>
    </citation>
    <scope>NUCLEOTIDE SEQUENCE</scope>
    <source>
        <strain evidence="2">CHK180-15479</strain>
    </source>
</reference>
<name>A0A9D2N0S0_9FIRM</name>
<evidence type="ECO:0008006" key="4">
    <source>
        <dbReference type="Google" id="ProtNLM"/>
    </source>
</evidence>
<dbReference type="GO" id="GO:0015501">
    <property type="term" value="F:glutamate:sodium symporter activity"/>
    <property type="evidence" value="ECO:0007669"/>
    <property type="project" value="InterPro"/>
</dbReference>
<gene>
    <name evidence="2" type="ORF">H9704_09110</name>
</gene>
<feature type="transmembrane region" description="Helical" evidence="1">
    <location>
        <begin position="339"/>
        <end position="359"/>
    </location>
</feature>
<protein>
    <recommendedName>
        <fullName evidence="4">Sodium:glutamate symporter</fullName>
    </recommendedName>
</protein>
<evidence type="ECO:0000313" key="2">
    <source>
        <dbReference type="EMBL" id="HJC06297.1"/>
    </source>
</evidence>
<feature type="transmembrane region" description="Helical" evidence="1">
    <location>
        <begin position="68"/>
        <end position="92"/>
    </location>
</feature>
<feature type="transmembrane region" description="Helical" evidence="1">
    <location>
        <begin position="313"/>
        <end position="332"/>
    </location>
</feature>
<feature type="transmembrane region" description="Helical" evidence="1">
    <location>
        <begin position="281"/>
        <end position="301"/>
    </location>
</feature>
<feature type="transmembrane region" description="Helical" evidence="1">
    <location>
        <begin position="6"/>
        <end position="24"/>
    </location>
</feature>
<keyword evidence="1" id="KW-0812">Transmembrane</keyword>
<dbReference type="InterPro" id="IPR004445">
    <property type="entry name" value="GltS"/>
</dbReference>
<keyword evidence="1" id="KW-1133">Transmembrane helix</keyword>
<dbReference type="GO" id="GO:0015813">
    <property type="term" value="P:L-glutamate transmembrane transport"/>
    <property type="evidence" value="ECO:0007669"/>
    <property type="project" value="InterPro"/>
</dbReference>
<feature type="transmembrane region" description="Helical" evidence="1">
    <location>
        <begin position="248"/>
        <end position="269"/>
    </location>
</feature>
<dbReference type="Proteomes" id="UP000823910">
    <property type="component" value="Unassembled WGS sequence"/>
</dbReference>
<dbReference type="PANTHER" id="PTHR36178">
    <property type="entry name" value="SLR0625 PROTEIN"/>
    <property type="match status" value="1"/>
</dbReference>
<evidence type="ECO:0000313" key="3">
    <source>
        <dbReference type="Proteomes" id="UP000823910"/>
    </source>
</evidence>
<dbReference type="GO" id="GO:0016020">
    <property type="term" value="C:membrane"/>
    <property type="evidence" value="ECO:0007669"/>
    <property type="project" value="InterPro"/>
</dbReference>
<comment type="caution">
    <text evidence="2">The sequence shown here is derived from an EMBL/GenBank/DDBJ whole genome shotgun (WGS) entry which is preliminary data.</text>
</comment>
<feature type="transmembrane region" description="Helical" evidence="1">
    <location>
        <begin position="113"/>
        <end position="133"/>
    </location>
</feature>
<accession>A0A9D2N0S0</accession>
<dbReference type="PANTHER" id="PTHR36178:SF1">
    <property type="entry name" value="SODIUM_GLUTAMATE SYMPORTER"/>
    <property type="match status" value="1"/>
</dbReference>
<dbReference type="AlphaFoldDB" id="A0A9D2N0S0"/>
<organism evidence="2 3">
    <name type="scientific">Candidatus Enterocloster excrementipullorum</name>
    <dbReference type="NCBI Taxonomy" id="2838559"/>
    <lineage>
        <taxon>Bacteria</taxon>
        <taxon>Bacillati</taxon>
        <taxon>Bacillota</taxon>
        <taxon>Clostridia</taxon>
        <taxon>Lachnospirales</taxon>
        <taxon>Lachnospiraceae</taxon>
        <taxon>Enterocloster</taxon>
    </lineage>
</organism>
<feature type="transmembrane region" description="Helical" evidence="1">
    <location>
        <begin position="182"/>
        <end position="203"/>
    </location>
</feature>
<reference evidence="2" key="1">
    <citation type="journal article" date="2021" name="PeerJ">
        <title>Extensive microbial diversity within the chicken gut microbiome revealed by metagenomics and culture.</title>
        <authorList>
            <person name="Gilroy R."/>
            <person name="Ravi A."/>
            <person name="Getino M."/>
            <person name="Pursley I."/>
            <person name="Horton D.L."/>
            <person name="Alikhan N.F."/>
            <person name="Baker D."/>
            <person name="Gharbi K."/>
            <person name="Hall N."/>
            <person name="Watson M."/>
            <person name="Adriaenssens E.M."/>
            <person name="Foster-Nyarko E."/>
            <person name="Jarju S."/>
            <person name="Secka A."/>
            <person name="Antonio M."/>
            <person name="Oren A."/>
            <person name="Chaudhuri R.R."/>
            <person name="La Ragione R."/>
            <person name="Hildebrand F."/>
            <person name="Pallen M.J."/>
        </authorList>
    </citation>
    <scope>NUCLEOTIDE SEQUENCE</scope>
    <source>
        <strain evidence="2">CHK180-15479</strain>
    </source>
</reference>
<proteinExistence type="predicted"/>
<evidence type="ECO:0000256" key="1">
    <source>
        <dbReference type="SAM" id="Phobius"/>
    </source>
</evidence>
<dbReference type="EMBL" id="DWWT01000042">
    <property type="protein sequence ID" value="HJC06297.1"/>
    <property type="molecule type" value="Genomic_DNA"/>
</dbReference>
<feature type="transmembrane region" description="Helical" evidence="1">
    <location>
        <begin position="379"/>
        <end position="399"/>
    </location>
</feature>
<keyword evidence="1" id="KW-0472">Membrane</keyword>